<name>A0A7Z2ZRE9_9BURK</name>
<proteinExistence type="predicted"/>
<accession>A0A7Z2ZRE9</accession>
<dbReference type="CDD" id="cd20746">
    <property type="entry name" value="FIX_Ntox15_NUC_DUF4112_RhsA-like"/>
    <property type="match status" value="1"/>
</dbReference>
<gene>
    <name evidence="1" type="ORF">HH212_02785</name>
</gene>
<protein>
    <submittedName>
        <fullName evidence="1">Uncharacterized protein</fullName>
    </submittedName>
</protein>
<keyword evidence="2" id="KW-1185">Reference proteome</keyword>
<dbReference type="EMBL" id="CP051685">
    <property type="protein sequence ID" value="QJD99093.1"/>
    <property type="molecule type" value="Genomic_DNA"/>
</dbReference>
<evidence type="ECO:0000313" key="1">
    <source>
        <dbReference type="EMBL" id="QJD99093.1"/>
    </source>
</evidence>
<dbReference type="RefSeq" id="WP_169433990.1">
    <property type="nucleotide sequence ID" value="NZ_CP051685.1"/>
</dbReference>
<reference evidence="1 2" key="1">
    <citation type="submission" date="2020-04" db="EMBL/GenBank/DDBJ databases">
        <title>Genome sequencing of novel species.</title>
        <authorList>
            <person name="Heo J."/>
            <person name="Kim S.-J."/>
            <person name="Kim J.-S."/>
            <person name="Hong S.-B."/>
            <person name="Kwon S.-W."/>
        </authorList>
    </citation>
    <scope>NUCLEOTIDE SEQUENCE [LARGE SCALE GENOMIC DNA]</scope>
    <source>
        <strain evidence="1 2">GN2-R2</strain>
    </source>
</reference>
<organism evidence="1 2">
    <name type="scientific">Massilia forsythiae</name>
    <dbReference type="NCBI Taxonomy" id="2728020"/>
    <lineage>
        <taxon>Bacteria</taxon>
        <taxon>Pseudomonadati</taxon>
        <taxon>Pseudomonadota</taxon>
        <taxon>Betaproteobacteria</taxon>
        <taxon>Burkholderiales</taxon>
        <taxon>Oxalobacteraceae</taxon>
        <taxon>Telluria group</taxon>
        <taxon>Massilia</taxon>
    </lineage>
</organism>
<sequence length="516" mass="57938">MMAEANDTLDALNEVHGQEKPDDIGIGEWIWGALQGDFNAERSGWQIGFDMVVSLIPVVDTICDLRDLCANIRQYRKDTTNKITLFFIATTAIGFFPEIGTVVKSVLRLVWIYLKPLIKHADDILNVSKLTAAAHRACDAALPKVTEYLQHNRVVQWATHGKLPDMYKFVAKTIQEATEKLSPALLGKLLTEKFNDLKSLLNKIRLIVPSTVREHVDDLLKFVEDKQRVVTGAVQEFVQPARTVLKVVAKRLDDHAWRAQVYQTNRGWIAPISEASAVKLINAKPPKYVKKLLGPMKFPALEMEENEIKALMKMHPDHPPLNERLIETFAKNGGIRADSMVGPAKLYRVIDPSSDAAGIFWMTEADFKALKNRDEWRSKCAVKSEWNQNGWFVEYEIKSGESLPIWRGPAASQKIKGTDYYLEGGGEQVVFFPSGRDEAIQAMTRIDSKTGEAILDRGKPDQRVEFIDVTGEVVPSKLRARITDPNIKGPMETGWGASDYTVEEAKRILLTVPSLS</sequence>
<dbReference type="Proteomes" id="UP000502415">
    <property type="component" value="Chromosome"/>
</dbReference>
<dbReference type="AlphaFoldDB" id="A0A7Z2ZRE9"/>
<dbReference type="KEGG" id="mfy:HH212_02785"/>
<evidence type="ECO:0000313" key="2">
    <source>
        <dbReference type="Proteomes" id="UP000502415"/>
    </source>
</evidence>
<dbReference type="InterPro" id="IPR049802">
    <property type="entry name" value="RhsC-like_FIX"/>
</dbReference>